<dbReference type="PANTHER" id="PTHR19241">
    <property type="entry name" value="ATP-BINDING CASSETTE TRANSPORTER"/>
    <property type="match status" value="1"/>
</dbReference>
<evidence type="ECO:0000313" key="7">
    <source>
        <dbReference type="Proteomes" id="UP000283269"/>
    </source>
</evidence>
<keyword evidence="3" id="KW-0812">Transmembrane</keyword>
<dbReference type="EMBL" id="NHYD01003934">
    <property type="protein sequence ID" value="PPQ69447.1"/>
    <property type="molecule type" value="Genomic_DNA"/>
</dbReference>
<organism evidence="6 7">
    <name type="scientific">Psilocybe cyanescens</name>
    <dbReference type="NCBI Taxonomy" id="93625"/>
    <lineage>
        <taxon>Eukaryota</taxon>
        <taxon>Fungi</taxon>
        <taxon>Dikarya</taxon>
        <taxon>Basidiomycota</taxon>
        <taxon>Agaricomycotina</taxon>
        <taxon>Agaricomycetes</taxon>
        <taxon>Agaricomycetidae</taxon>
        <taxon>Agaricales</taxon>
        <taxon>Agaricineae</taxon>
        <taxon>Strophariaceae</taxon>
        <taxon>Psilocybe</taxon>
    </lineage>
</organism>
<feature type="domain" description="Pleiotropic ABC efflux transporter N-terminal" evidence="5">
    <location>
        <begin position="39"/>
        <end position="113"/>
    </location>
</feature>
<evidence type="ECO:0000313" key="6">
    <source>
        <dbReference type="EMBL" id="PPQ69447.1"/>
    </source>
</evidence>
<feature type="region of interest" description="Disordered" evidence="2">
    <location>
        <begin position="41"/>
        <end position="71"/>
    </location>
</feature>
<evidence type="ECO:0000259" key="4">
    <source>
        <dbReference type="Pfam" id="PF00005"/>
    </source>
</evidence>
<feature type="compositionally biased region" description="Polar residues" evidence="2">
    <location>
        <begin position="54"/>
        <end position="64"/>
    </location>
</feature>
<dbReference type="Proteomes" id="UP000283269">
    <property type="component" value="Unassembled WGS sequence"/>
</dbReference>
<reference evidence="6 7" key="1">
    <citation type="journal article" date="2018" name="Evol. Lett.">
        <title>Horizontal gene cluster transfer increased hallucinogenic mushroom diversity.</title>
        <authorList>
            <person name="Reynolds H.T."/>
            <person name="Vijayakumar V."/>
            <person name="Gluck-Thaler E."/>
            <person name="Korotkin H.B."/>
            <person name="Matheny P.B."/>
            <person name="Slot J.C."/>
        </authorList>
    </citation>
    <scope>NUCLEOTIDE SEQUENCE [LARGE SCALE GENOMIC DNA]</scope>
    <source>
        <strain evidence="6 7">2631</strain>
    </source>
</reference>
<dbReference type="InParanoid" id="A0A409VT73"/>
<feature type="region of interest" description="Disordered" evidence="2">
    <location>
        <begin position="1"/>
        <end position="27"/>
    </location>
</feature>
<proteinExistence type="predicted"/>
<protein>
    <recommendedName>
        <fullName evidence="8">ABC transporter domain-containing protein</fullName>
    </recommendedName>
</protein>
<sequence length="283" mass="31042">MADPEKAEAYGLGDTFDDSTRASSAHQVDVIRAEEQFNELSRQLSKRSEAARSGTKSTESTAASQDIEKGAEHTDDRFDLREYLTSSNDANQKAGISHKNVGIIWDDLQVEVMGGMDSKFYVGTLGGAFLSFFLAPFLFIWSFISPLFPSKKSFPTKTIIHSSSGALKPREMCLVLGCPGSGCSTFLKTIANQREGYARVSGEVLYAGIEAEEMRKFYKGEVVYNQEDDIHIATLTVAQTLAFALSTKTPGPNGRLPGVTRKQFDAEVADTLLRMLNVSHTKQ</sequence>
<dbReference type="SUPFAM" id="SSF52540">
    <property type="entry name" value="P-loop containing nucleoside triphosphate hydrolases"/>
    <property type="match status" value="1"/>
</dbReference>
<evidence type="ECO:0008006" key="8">
    <source>
        <dbReference type="Google" id="ProtNLM"/>
    </source>
</evidence>
<accession>A0A409VT73</accession>
<keyword evidence="1" id="KW-0813">Transport</keyword>
<dbReference type="Pfam" id="PF14510">
    <property type="entry name" value="ABC_trans_N"/>
    <property type="match status" value="1"/>
</dbReference>
<evidence type="ECO:0000256" key="2">
    <source>
        <dbReference type="SAM" id="MobiDB-lite"/>
    </source>
</evidence>
<dbReference type="InterPro" id="IPR003439">
    <property type="entry name" value="ABC_transporter-like_ATP-bd"/>
</dbReference>
<name>A0A409VT73_PSICY</name>
<dbReference type="Gene3D" id="3.40.50.300">
    <property type="entry name" value="P-loop containing nucleotide triphosphate hydrolases"/>
    <property type="match status" value="1"/>
</dbReference>
<evidence type="ECO:0000256" key="1">
    <source>
        <dbReference type="ARBA" id="ARBA00022448"/>
    </source>
</evidence>
<dbReference type="Pfam" id="PF00005">
    <property type="entry name" value="ABC_tran"/>
    <property type="match status" value="1"/>
</dbReference>
<dbReference type="STRING" id="93625.A0A409VT73"/>
<keyword evidence="7" id="KW-1185">Reference proteome</keyword>
<feature type="domain" description="ABC transporter" evidence="4">
    <location>
        <begin position="163"/>
        <end position="275"/>
    </location>
</feature>
<dbReference type="AlphaFoldDB" id="A0A409VT73"/>
<keyword evidence="3" id="KW-1133">Transmembrane helix</keyword>
<gene>
    <name evidence="6" type="ORF">CVT25_004838</name>
</gene>
<comment type="caution">
    <text evidence="6">The sequence shown here is derived from an EMBL/GenBank/DDBJ whole genome shotgun (WGS) entry which is preliminary data.</text>
</comment>
<feature type="transmembrane region" description="Helical" evidence="3">
    <location>
        <begin position="120"/>
        <end position="144"/>
    </location>
</feature>
<keyword evidence="3" id="KW-0472">Membrane</keyword>
<evidence type="ECO:0000256" key="3">
    <source>
        <dbReference type="SAM" id="Phobius"/>
    </source>
</evidence>
<dbReference type="GO" id="GO:0016887">
    <property type="term" value="F:ATP hydrolysis activity"/>
    <property type="evidence" value="ECO:0007669"/>
    <property type="project" value="InterPro"/>
</dbReference>
<dbReference type="GO" id="GO:0005524">
    <property type="term" value="F:ATP binding"/>
    <property type="evidence" value="ECO:0007669"/>
    <property type="project" value="InterPro"/>
</dbReference>
<dbReference type="InterPro" id="IPR029481">
    <property type="entry name" value="ABC_trans_N"/>
</dbReference>
<evidence type="ECO:0000259" key="5">
    <source>
        <dbReference type="Pfam" id="PF14510"/>
    </source>
</evidence>
<dbReference type="OrthoDB" id="245989at2759"/>
<feature type="non-terminal residue" evidence="6">
    <location>
        <position position="283"/>
    </location>
</feature>
<dbReference type="InterPro" id="IPR027417">
    <property type="entry name" value="P-loop_NTPase"/>
</dbReference>